<evidence type="ECO:0000313" key="2">
    <source>
        <dbReference type="WBParaSite" id="L893_g24100.t1"/>
    </source>
</evidence>
<evidence type="ECO:0000313" key="1">
    <source>
        <dbReference type="Proteomes" id="UP000095287"/>
    </source>
</evidence>
<dbReference type="AlphaFoldDB" id="A0A1I7ZA21"/>
<reference evidence="2" key="1">
    <citation type="submission" date="2016-11" db="UniProtKB">
        <authorList>
            <consortium name="WormBaseParasite"/>
        </authorList>
    </citation>
    <scope>IDENTIFICATION</scope>
</reference>
<organism evidence="1 2">
    <name type="scientific">Steinernema glaseri</name>
    <dbReference type="NCBI Taxonomy" id="37863"/>
    <lineage>
        <taxon>Eukaryota</taxon>
        <taxon>Metazoa</taxon>
        <taxon>Ecdysozoa</taxon>
        <taxon>Nematoda</taxon>
        <taxon>Chromadorea</taxon>
        <taxon>Rhabditida</taxon>
        <taxon>Tylenchina</taxon>
        <taxon>Panagrolaimomorpha</taxon>
        <taxon>Strongyloidoidea</taxon>
        <taxon>Steinernematidae</taxon>
        <taxon>Steinernema</taxon>
    </lineage>
</organism>
<protein>
    <submittedName>
        <fullName evidence="2">Ovule protein</fullName>
    </submittedName>
</protein>
<accession>A0A1I7ZA21</accession>
<dbReference type="Proteomes" id="UP000095287">
    <property type="component" value="Unplaced"/>
</dbReference>
<dbReference type="WBParaSite" id="L893_g24100.t1">
    <property type="protein sequence ID" value="L893_g24100.t1"/>
    <property type="gene ID" value="L893_g24100"/>
</dbReference>
<sequence length="92" mass="10285">MSSCLLRKRIGLPESSHIIISQKSKFAEHARLAPTHSNPPNLVNEHVLSFHNAQFTSRVCHISSSYSRQPKTTTLDQNISRSQSLIGAYVRA</sequence>
<keyword evidence="1" id="KW-1185">Reference proteome</keyword>
<proteinExistence type="predicted"/>
<name>A0A1I7ZA21_9BILA</name>